<keyword evidence="1" id="KW-0472">Membrane</keyword>
<dbReference type="Proteomes" id="UP000235388">
    <property type="component" value="Unassembled WGS sequence"/>
</dbReference>
<dbReference type="PANTHER" id="PTHR35393:SF1">
    <property type="entry name" value="SNOAL-LIKE DOMAIN-CONTAINING PROTEIN"/>
    <property type="match status" value="1"/>
</dbReference>
<feature type="transmembrane region" description="Helical" evidence="1">
    <location>
        <begin position="157"/>
        <end position="175"/>
    </location>
</feature>
<dbReference type="STRING" id="200324.A0A2N5VMW8"/>
<dbReference type="AlphaFoldDB" id="A0A2N5VMW8"/>
<dbReference type="EMBL" id="PGCJ01001317">
    <property type="protein sequence ID" value="PLW06424.1"/>
    <property type="molecule type" value="Genomic_DNA"/>
</dbReference>
<evidence type="ECO:0000313" key="6">
    <source>
        <dbReference type="EMBL" id="PLW53658.1"/>
    </source>
</evidence>
<name>A0A2N5VMW8_9BASI</name>
<evidence type="ECO:0000313" key="7">
    <source>
        <dbReference type="Proteomes" id="UP000235388"/>
    </source>
</evidence>
<evidence type="ECO:0000256" key="1">
    <source>
        <dbReference type="SAM" id="Phobius"/>
    </source>
</evidence>
<dbReference type="InterPro" id="IPR057514">
    <property type="entry name" value="NTF2_SigF"/>
</dbReference>
<evidence type="ECO:0000259" key="2">
    <source>
        <dbReference type="Pfam" id="PF24840"/>
    </source>
</evidence>
<evidence type="ECO:0000313" key="4">
    <source>
        <dbReference type="EMBL" id="PLW26353.1"/>
    </source>
</evidence>
<sequence length="176" mass="20367">MENPIEELEHVVRSLLEVEHTSEVFANIDKYFTEDAQILYFNLSQIYTRNGRENLKAAYQVSRALGFGIKITMHAVMVNKEQTQATLDLTQSVRVRLMPIDSVNVVCNFIVRLGLRKSAQDNKYRIYLQDDNFPTDLTQSGLPLPRFILVTSDLIKAFIWLFVVAWGRFFMLLGIF</sequence>
<gene>
    <name evidence="6" type="ORF">PCANC_04293</name>
    <name evidence="3" type="ORF">PCANC_23547</name>
    <name evidence="5" type="ORF">PCASD_01028</name>
    <name evidence="4" type="ORF">PCASD_20710</name>
</gene>
<evidence type="ECO:0000313" key="3">
    <source>
        <dbReference type="EMBL" id="PLW06424.1"/>
    </source>
</evidence>
<dbReference type="EMBL" id="PGCI01000006">
    <property type="protein sequence ID" value="PLW51328.1"/>
    <property type="molecule type" value="Genomic_DNA"/>
</dbReference>
<dbReference type="Pfam" id="PF24840">
    <property type="entry name" value="NTF2_SigF"/>
    <property type="match status" value="1"/>
</dbReference>
<dbReference type="OrthoDB" id="2344312at2759"/>
<keyword evidence="7" id="KW-1185">Reference proteome</keyword>
<accession>A0A2N5VMW8</accession>
<dbReference type="EMBL" id="PGCI01000469">
    <property type="protein sequence ID" value="PLW26353.1"/>
    <property type="molecule type" value="Genomic_DNA"/>
</dbReference>
<dbReference type="Proteomes" id="UP000235392">
    <property type="component" value="Unassembled WGS sequence"/>
</dbReference>
<dbReference type="PANTHER" id="PTHR35393">
    <property type="entry name" value="CHROMOSOME 1, WHOLE GENOME SHOTGUN SEQUENCE"/>
    <property type="match status" value="1"/>
</dbReference>
<protein>
    <recommendedName>
        <fullName evidence="2">SigF-like NTF2-like domain-containing protein</fullName>
    </recommendedName>
</protein>
<proteinExistence type="predicted"/>
<reference evidence="7 8" key="1">
    <citation type="submission" date="2017-11" db="EMBL/GenBank/DDBJ databases">
        <title>De novo assembly and phasing of dikaryotic genomes from two isolates of Puccinia coronata f. sp. avenae, the causal agent of oat crown rust.</title>
        <authorList>
            <person name="Miller M.E."/>
            <person name="Zhang Y."/>
            <person name="Omidvar V."/>
            <person name="Sperschneider J."/>
            <person name="Schwessinger B."/>
            <person name="Raley C."/>
            <person name="Palmer J.M."/>
            <person name="Garnica D."/>
            <person name="Upadhyaya N."/>
            <person name="Rathjen J."/>
            <person name="Taylor J.M."/>
            <person name="Park R.F."/>
            <person name="Dodds P.N."/>
            <person name="Hirsch C.D."/>
            <person name="Kianian S.F."/>
            <person name="Figueroa M."/>
        </authorList>
    </citation>
    <scope>NUCLEOTIDE SEQUENCE [LARGE SCALE GENOMIC DNA]</scope>
    <source>
        <strain evidence="3">12NC29</strain>
        <strain evidence="5">12SD80</strain>
    </source>
</reference>
<evidence type="ECO:0000313" key="8">
    <source>
        <dbReference type="Proteomes" id="UP000235392"/>
    </source>
</evidence>
<dbReference type="EMBL" id="PGCJ01000058">
    <property type="protein sequence ID" value="PLW53658.1"/>
    <property type="molecule type" value="Genomic_DNA"/>
</dbReference>
<organism evidence="5 8">
    <name type="scientific">Puccinia coronata f. sp. avenae</name>
    <dbReference type="NCBI Taxonomy" id="200324"/>
    <lineage>
        <taxon>Eukaryota</taxon>
        <taxon>Fungi</taxon>
        <taxon>Dikarya</taxon>
        <taxon>Basidiomycota</taxon>
        <taxon>Pucciniomycotina</taxon>
        <taxon>Pucciniomycetes</taxon>
        <taxon>Pucciniales</taxon>
        <taxon>Pucciniaceae</taxon>
        <taxon>Puccinia</taxon>
    </lineage>
</organism>
<keyword evidence="1" id="KW-0812">Transmembrane</keyword>
<comment type="caution">
    <text evidence="5">The sequence shown here is derived from an EMBL/GenBank/DDBJ whole genome shotgun (WGS) entry which is preliminary data.</text>
</comment>
<evidence type="ECO:0000313" key="5">
    <source>
        <dbReference type="EMBL" id="PLW51328.1"/>
    </source>
</evidence>
<feature type="domain" description="SigF-like NTF2-like" evidence="2">
    <location>
        <begin position="1"/>
        <end position="175"/>
    </location>
</feature>
<keyword evidence="1" id="KW-1133">Transmembrane helix</keyword>